<dbReference type="Gene3D" id="3.40.50.150">
    <property type="entry name" value="Vaccinia Virus protein VP39"/>
    <property type="match status" value="2"/>
</dbReference>
<dbReference type="Proteomes" id="UP000324974">
    <property type="component" value="Chromosome"/>
</dbReference>
<sequence length="257" mass="28539">MQSAINPFYAARIQRVAYLPARMDTREDSAAYARLPRAPINGSPVPHLTSLYHSAEAGDYGSRSYPGNCGGNLIKDLIRFFQPGLVFDPMSGSGTCADVCRELGVGCVAFDIHTGFDACEPNGFPPAGTFDFIWAHPAYWRMKLYADDPRDLSRSPTLDHFLRRYGQFIRNSAQALKPDGKLAILMGDYSDREAGYVPLVYHTKRLAFAAGLRQHCTDIIRFSHGNSSSKKVYRSSFIPGLHDVCMIFEKVVSRSEG</sequence>
<dbReference type="KEGG" id="lrs:PX52LOC_05801"/>
<organism evidence="1 2">
    <name type="scientific">Limnoglobus roseus</name>
    <dbReference type="NCBI Taxonomy" id="2598579"/>
    <lineage>
        <taxon>Bacteria</taxon>
        <taxon>Pseudomonadati</taxon>
        <taxon>Planctomycetota</taxon>
        <taxon>Planctomycetia</taxon>
        <taxon>Gemmatales</taxon>
        <taxon>Gemmataceae</taxon>
        <taxon>Limnoglobus</taxon>
    </lineage>
</organism>
<evidence type="ECO:0000313" key="2">
    <source>
        <dbReference type="Proteomes" id="UP000324974"/>
    </source>
</evidence>
<evidence type="ECO:0008006" key="3">
    <source>
        <dbReference type="Google" id="ProtNLM"/>
    </source>
</evidence>
<name>A0A5C1AKN9_9BACT</name>
<evidence type="ECO:0000313" key="1">
    <source>
        <dbReference type="EMBL" id="QEL18763.1"/>
    </source>
</evidence>
<protein>
    <recommendedName>
        <fullName evidence="3">DNA methylase N-4/N-6 domain-containing protein</fullName>
    </recommendedName>
</protein>
<dbReference type="InterPro" id="IPR029063">
    <property type="entry name" value="SAM-dependent_MTases_sf"/>
</dbReference>
<reference evidence="2" key="1">
    <citation type="submission" date="2019-08" db="EMBL/GenBank/DDBJ databases">
        <title>Limnoglobus roseus gen. nov., sp. nov., a novel freshwater planctomycete with a giant genome from the family Gemmataceae.</title>
        <authorList>
            <person name="Kulichevskaya I.S."/>
            <person name="Naumoff D.G."/>
            <person name="Miroshnikov K."/>
            <person name="Ivanova A."/>
            <person name="Philippov D.A."/>
            <person name="Hakobyan A."/>
            <person name="Rijpstra I.C."/>
            <person name="Sinninghe Damste J.S."/>
            <person name="Liesack W."/>
            <person name="Dedysh S.N."/>
        </authorList>
    </citation>
    <scope>NUCLEOTIDE SEQUENCE [LARGE SCALE GENOMIC DNA]</scope>
    <source>
        <strain evidence="2">PX52</strain>
    </source>
</reference>
<dbReference type="EMBL" id="CP042425">
    <property type="protein sequence ID" value="QEL18763.1"/>
    <property type="molecule type" value="Genomic_DNA"/>
</dbReference>
<dbReference type="AlphaFoldDB" id="A0A5C1AKN9"/>
<dbReference type="RefSeq" id="WP_149113224.1">
    <property type="nucleotide sequence ID" value="NZ_CP042425.1"/>
</dbReference>
<dbReference type="SUPFAM" id="SSF53335">
    <property type="entry name" value="S-adenosyl-L-methionine-dependent methyltransferases"/>
    <property type="match status" value="1"/>
</dbReference>
<proteinExistence type="predicted"/>
<accession>A0A5C1AKN9</accession>
<keyword evidence="2" id="KW-1185">Reference proteome</keyword>
<dbReference type="OrthoDB" id="256730at2"/>
<gene>
    <name evidence="1" type="ORF">PX52LOC_05801</name>
</gene>